<proteinExistence type="predicted"/>
<keyword evidence="2" id="KW-1185">Reference proteome</keyword>
<dbReference type="RefSeq" id="WP_078924279.1">
    <property type="nucleotide sequence ID" value="NZ_FUYB01000034.1"/>
</dbReference>
<sequence>MINSEFDIALERLRSLVADNNLYGRLLAQWLGISEDIPHLPEDESATIWTYQEVAAIAIKCALNEKVARSFSDGLSHLMRRRYFIPHAMPGFEADPMAILSVAIGMVSLEHDKNKYNWLLDIINKTLLDESEPIRKSILLFARFLLNHESDIPLIIKAAIGKRYEQTLSKSERESVFKECLTTKKITPEQAIFYLAALEYLISTSANISLESTNKNGLAKMLRSVESALKRWPWESTAKTKKSSKQQWDVQNEYHVQSLLWSLLRPVFPDLQDEEYLKSIGYKHPRVDLAIPSLRVIIEVKYLRDSTQSGLSGLNAEIAEDACLYIENKSNTQFDSLIVFVWDHTASVQHHSTLEDGMRNINAVFDAIVISRPGNWRESDA</sequence>
<evidence type="ECO:0000313" key="2">
    <source>
        <dbReference type="Proteomes" id="UP000190460"/>
    </source>
</evidence>
<protein>
    <submittedName>
        <fullName evidence="1">Uncharacterized protein</fullName>
    </submittedName>
</protein>
<dbReference type="Pfam" id="PF18742">
    <property type="entry name" value="DpnII-MboI"/>
    <property type="match status" value="1"/>
</dbReference>
<name>A0A1T4Y3S3_9GAMM</name>
<dbReference type="Proteomes" id="UP000190460">
    <property type="component" value="Unassembled WGS sequence"/>
</dbReference>
<organism evidence="1 2">
    <name type="scientific">Thiothrix eikelboomii</name>
    <dbReference type="NCBI Taxonomy" id="92487"/>
    <lineage>
        <taxon>Bacteria</taxon>
        <taxon>Pseudomonadati</taxon>
        <taxon>Pseudomonadota</taxon>
        <taxon>Gammaproteobacteria</taxon>
        <taxon>Thiotrichales</taxon>
        <taxon>Thiotrichaceae</taxon>
        <taxon>Thiothrix</taxon>
    </lineage>
</organism>
<dbReference type="OrthoDB" id="3684535at2"/>
<gene>
    <name evidence="1" type="ORF">SAMN02745130_03867</name>
</gene>
<dbReference type="STRING" id="92487.SAMN02745130_03867"/>
<dbReference type="AlphaFoldDB" id="A0A1T4Y3S3"/>
<accession>A0A1T4Y3S3</accession>
<evidence type="ECO:0000313" key="1">
    <source>
        <dbReference type="EMBL" id="SKA96283.1"/>
    </source>
</evidence>
<reference evidence="1 2" key="1">
    <citation type="submission" date="2017-02" db="EMBL/GenBank/DDBJ databases">
        <authorList>
            <person name="Peterson S.W."/>
        </authorList>
    </citation>
    <scope>NUCLEOTIDE SEQUENCE [LARGE SCALE GENOMIC DNA]</scope>
    <source>
        <strain evidence="1 2">ATCC 49788</strain>
    </source>
</reference>
<dbReference type="EMBL" id="FUYB01000034">
    <property type="protein sequence ID" value="SKA96283.1"/>
    <property type="molecule type" value="Genomic_DNA"/>
</dbReference>